<evidence type="ECO:0000313" key="3">
    <source>
        <dbReference type="EnsemblFungi" id="PTTG_26954-t43_1-p1"/>
    </source>
</evidence>
<dbReference type="VEuPathDB" id="FungiDB:PTTG_26954"/>
<reference evidence="2" key="2">
    <citation type="submission" date="2016-05" db="EMBL/GenBank/DDBJ databases">
        <title>Comparative analysis highlights variable genome content of wheat rusts and divergence of the mating loci.</title>
        <authorList>
            <person name="Cuomo C.A."/>
            <person name="Bakkeren G."/>
            <person name="Szabo L."/>
            <person name="Khalil H."/>
            <person name="Joly D."/>
            <person name="Goldberg J."/>
            <person name="Young S."/>
            <person name="Zeng Q."/>
            <person name="Fellers J."/>
        </authorList>
    </citation>
    <scope>NUCLEOTIDE SEQUENCE [LARGE SCALE GENOMIC DNA]</scope>
    <source>
        <strain evidence="2">1-1 BBBD Race 1</strain>
    </source>
</reference>
<feature type="region of interest" description="Disordered" evidence="1">
    <location>
        <begin position="77"/>
        <end position="181"/>
    </location>
</feature>
<keyword evidence="4" id="KW-1185">Reference proteome</keyword>
<name>A0A180GP11_PUCT1</name>
<sequence length="752" mass="84882">MELSPHSFVNLADPHTSENQYGYAYLPKSYLTSSYHQTAPLSRYQPPERTYQPFTIASDGRTESTYIARDAFRPTKPETTLSISRAPVPLDPKLTAPSKIIAPSDRRVSSQGHGSISGQLSKTVAQNNNPSTSRVPLSRFAQSQAIRPPTGGAGSNRGPGSISEKDSIHSIQNDGPSPRRSTMVIASKRPEIISGRVSSPVYDGPSFTILRSRFRPQHQEKKIGSPTAVIYSNHESPKSVLESQRPPAQSLGPSKTQRPPVTGNMPSIYKRPVMDEKPKKAGFRINSGLHGKKLSDPNENELGFIFISSAKLAWTEVEILGKSLESVKPDLNHSIKFSGVSKSSKKETIEFQRQQKSKDLLERFQKLQAIQSAKTSGEDLDYIIETLKGLSAEERGGRFWTKYDVELVEILESKSNKLLEDGQLNLNKMVHNVRNQKAYVVLKASLGHYTNAKKLQALTKLFQKIAKHLRYNSPGNQSDRQAGHFIEQETQEVKRLARRYDWMKAQLWETKSSDLINHVRKQLSEEQGSAVREITIDMLKIQEREDNSLKNRLDQLEDRIASNNVGNEVDLEESIEFEDSLDLDQKLAILELALWKIPLNLAADKAFQKLANDPKLMKACLDRVEDQNLALKLSQKTLSLDQLKQKEWDKLQFLFPKELKSLVHTTSHGQGLEVPSDQRMKLLKEATMLLQRASESLSLSQKIPFDITYPVHHFLNMEANLELQRLRFEVNQLDQSSQDIVRKALQIEKKAL</sequence>
<dbReference type="EMBL" id="ADAS02000039">
    <property type="protein sequence ID" value="OAV94415.1"/>
    <property type="molecule type" value="Genomic_DNA"/>
</dbReference>
<evidence type="ECO:0000313" key="2">
    <source>
        <dbReference type="EMBL" id="OAV94415.1"/>
    </source>
</evidence>
<dbReference type="AlphaFoldDB" id="A0A180GP11"/>
<feature type="region of interest" description="Disordered" evidence="1">
    <location>
        <begin position="235"/>
        <end position="269"/>
    </location>
</feature>
<evidence type="ECO:0000256" key="1">
    <source>
        <dbReference type="SAM" id="MobiDB-lite"/>
    </source>
</evidence>
<reference evidence="3" key="4">
    <citation type="submission" date="2025-05" db="UniProtKB">
        <authorList>
            <consortium name="EnsemblFungi"/>
        </authorList>
    </citation>
    <scope>IDENTIFICATION</scope>
    <source>
        <strain evidence="3">isolate 1-1 / race 1 (BBBD)</strain>
    </source>
</reference>
<accession>A0A180GP11</accession>
<dbReference type="Proteomes" id="UP000005240">
    <property type="component" value="Unassembled WGS sequence"/>
</dbReference>
<dbReference type="EnsemblFungi" id="PTTG_26954-t43_1">
    <property type="protein sequence ID" value="PTTG_26954-t43_1-p1"/>
    <property type="gene ID" value="PTTG_26954"/>
</dbReference>
<protein>
    <submittedName>
        <fullName evidence="2 3">Uncharacterized protein</fullName>
    </submittedName>
</protein>
<gene>
    <name evidence="2" type="ORF">PTTG_26954</name>
</gene>
<feature type="compositionally biased region" description="Polar residues" evidence="1">
    <location>
        <begin position="109"/>
        <end position="145"/>
    </location>
</feature>
<organism evidence="2">
    <name type="scientific">Puccinia triticina (isolate 1-1 / race 1 (BBBD))</name>
    <name type="common">Brown leaf rust fungus</name>
    <dbReference type="NCBI Taxonomy" id="630390"/>
    <lineage>
        <taxon>Eukaryota</taxon>
        <taxon>Fungi</taxon>
        <taxon>Dikarya</taxon>
        <taxon>Basidiomycota</taxon>
        <taxon>Pucciniomycotina</taxon>
        <taxon>Pucciniomycetes</taxon>
        <taxon>Pucciniales</taxon>
        <taxon>Pucciniaceae</taxon>
        <taxon>Puccinia</taxon>
    </lineage>
</organism>
<evidence type="ECO:0000313" key="4">
    <source>
        <dbReference type="Proteomes" id="UP000005240"/>
    </source>
</evidence>
<proteinExistence type="predicted"/>
<reference evidence="2" key="1">
    <citation type="submission" date="2009-11" db="EMBL/GenBank/DDBJ databases">
        <authorList>
            <consortium name="The Broad Institute Genome Sequencing Platform"/>
            <person name="Ward D."/>
            <person name="Feldgarden M."/>
            <person name="Earl A."/>
            <person name="Young S.K."/>
            <person name="Zeng Q."/>
            <person name="Koehrsen M."/>
            <person name="Alvarado L."/>
            <person name="Berlin A."/>
            <person name="Bochicchio J."/>
            <person name="Borenstein D."/>
            <person name="Chapman S.B."/>
            <person name="Chen Z."/>
            <person name="Engels R."/>
            <person name="Freedman E."/>
            <person name="Gellesch M."/>
            <person name="Goldberg J."/>
            <person name="Griggs A."/>
            <person name="Gujja S."/>
            <person name="Heilman E."/>
            <person name="Heiman D."/>
            <person name="Hepburn T."/>
            <person name="Howarth C."/>
            <person name="Jen D."/>
            <person name="Larson L."/>
            <person name="Lewis B."/>
            <person name="Mehta T."/>
            <person name="Park D."/>
            <person name="Pearson M."/>
            <person name="Roberts A."/>
            <person name="Saif S."/>
            <person name="Shea T."/>
            <person name="Shenoy N."/>
            <person name="Sisk P."/>
            <person name="Stolte C."/>
            <person name="Sykes S."/>
            <person name="Thomson T."/>
            <person name="Walk T."/>
            <person name="White J."/>
            <person name="Yandava C."/>
            <person name="Izard J."/>
            <person name="Baranova O.V."/>
            <person name="Blanton J.M."/>
            <person name="Tanner A.C."/>
            <person name="Dewhirst F.E."/>
            <person name="Haas B."/>
            <person name="Nusbaum C."/>
            <person name="Birren B."/>
        </authorList>
    </citation>
    <scope>NUCLEOTIDE SEQUENCE [LARGE SCALE GENOMIC DNA]</scope>
    <source>
        <strain evidence="2">1-1 BBBD Race 1</strain>
    </source>
</reference>
<reference evidence="3 4" key="3">
    <citation type="journal article" date="2017" name="G3 (Bethesda)">
        <title>Comparative analysis highlights variable genome content of wheat rusts and divergence of the mating loci.</title>
        <authorList>
            <person name="Cuomo C.A."/>
            <person name="Bakkeren G."/>
            <person name="Khalil H.B."/>
            <person name="Panwar V."/>
            <person name="Joly D."/>
            <person name="Linning R."/>
            <person name="Sakthikumar S."/>
            <person name="Song X."/>
            <person name="Adiconis X."/>
            <person name="Fan L."/>
            <person name="Goldberg J.M."/>
            <person name="Levin J.Z."/>
            <person name="Young S."/>
            <person name="Zeng Q."/>
            <person name="Anikster Y."/>
            <person name="Bruce M."/>
            <person name="Wang M."/>
            <person name="Yin C."/>
            <person name="McCallum B."/>
            <person name="Szabo L.J."/>
            <person name="Hulbert S."/>
            <person name="Chen X."/>
            <person name="Fellers J.P."/>
        </authorList>
    </citation>
    <scope>NUCLEOTIDE SEQUENCE</scope>
    <source>
        <strain evidence="3">isolate 1-1 / race 1 (BBBD)</strain>
        <strain evidence="4">Isolate 1-1 / race 1 (BBBD)</strain>
    </source>
</reference>